<reference evidence="3" key="1">
    <citation type="submission" date="2016-10" db="EMBL/GenBank/DDBJ databases">
        <authorList>
            <person name="Jeantristanb JTB J.-T."/>
            <person name="Ricardo R."/>
        </authorList>
    </citation>
    <scope>NUCLEOTIDE SEQUENCE [LARGE SCALE GENOMIC DNA]</scope>
</reference>
<feature type="compositionally biased region" description="Polar residues" evidence="1">
    <location>
        <begin position="53"/>
        <end position="68"/>
    </location>
</feature>
<feature type="region of interest" description="Disordered" evidence="1">
    <location>
        <begin position="46"/>
        <end position="86"/>
    </location>
</feature>
<sequence>MSANDPSAQDKRDRLSKALGAAFLSHQVESLERSVDSLTFSCDGRLLPPPRPTSTGRTAQVNSTSNHRNGPIMKGGSDTRSGTSGVKRPVKVVDASVLVHALPVVKRWLRQDTHQLVIPLQAFSILDTLKKAPAALHDLAHEATRFLESQLAIAQRIEMALGGPGPEADAKIRLRAQAAGEEVSWEQVEQLFQIPPEAYSLVNQDPPVDPENEGPTDVIEPRLPSAQDLPRSWRSPLQCALFFASQSPKHLFVLFNTLHLLDVVAPPPPAIPFISGSAKKAPPPSLDYLAISSGDTLSRFVQTRYERSIPLYVVPSSEVVAAKEWLKALAKETATATAKGNLSLGAKPDSKESKSKGSAHAKRRSGTTGDRGGAGLKGGRRNGAATEGKLFVP</sequence>
<proteinExistence type="predicted"/>
<dbReference type="EMBL" id="FMWP01000014">
    <property type="protein sequence ID" value="SCZ90360.1"/>
    <property type="molecule type" value="Genomic_DNA"/>
</dbReference>
<dbReference type="Proteomes" id="UP000249723">
    <property type="component" value="Unassembled WGS sequence"/>
</dbReference>
<feature type="region of interest" description="Disordered" evidence="1">
    <location>
        <begin position="340"/>
        <end position="393"/>
    </location>
</feature>
<keyword evidence="3" id="KW-1185">Reference proteome</keyword>
<evidence type="ECO:0000256" key="1">
    <source>
        <dbReference type="SAM" id="MobiDB-lite"/>
    </source>
</evidence>
<name>A0A2X0M8L9_9BASI</name>
<dbReference type="Gene3D" id="3.40.50.1010">
    <property type="entry name" value="5'-nuclease"/>
    <property type="match status" value="1"/>
</dbReference>
<dbReference type="OrthoDB" id="69928at2759"/>
<dbReference type="STRING" id="289078.A0A2X0M8L9"/>
<evidence type="ECO:0000313" key="3">
    <source>
        <dbReference type="Proteomes" id="UP000249723"/>
    </source>
</evidence>
<protein>
    <submittedName>
        <fullName evidence="2">BZ3500_MvSof-1268-A1-R1_Chr1-3g01940 protein</fullName>
    </submittedName>
</protein>
<dbReference type="AlphaFoldDB" id="A0A2X0M8L9"/>
<accession>A0A2X0M8L9</accession>
<organism evidence="2 3">
    <name type="scientific">Microbotryum saponariae</name>
    <dbReference type="NCBI Taxonomy" id="289078"/>
    <lineage>
        <taxon>Eukaryota</taxon>
        <taxon>Fungi</taxon>
        <taxon>Dikarya</taxon>
        <taxon>Basidiomycota</taxon>
        <taxon>Pucciniomycotina</taxon>
        <taxon>Microbotryomycetes</taxon>
        <taxon>Microbotryales</taxon>
        <taxon>Microbotryaceae</taxon>
        <taxon>Microbotryum</taxon>
    </lineage>
</organism>
<evidence type="ECO:0000313" key="2">
    <source>
        <dbReference type="EMBL" id="SCZ90360.1"/>
    </source>
</evidence>
<gene>
    <name evidence="2" type="ORF">BZ3500_MVSOF-1268-A1-R1_CHR1-3G01940</name>
</gene>